<evidence type="ECO:0000313" key="2">
    <source>
        <dbReference type="EMBL" id="GGK43651.1"/>
    </source>
</evidence>
<reference evidence="2 3" key="1">
    <citation type="journal article" date="2014" name="Int. J. Syst. Evol. Microbiol.">
        <title>Complete genome sequence of Corynebacterium casei LMG S-19264T (=DSM 44701T), isolated from a smear-ripened cheese.</title>
        <authorList>
            <consortium name="US DOE Joint Genome Institute (JGI-PGF)"/>
            <person name="Walter F."/>
            <person name="Albersmeier A."/>
            <person name="Kalinowski J."/>
            <person name="Ruckert C."/>
        </authorList>
    </citation>
    <scope>NUCLEOTIDE SEQUENCE [LARGE SCALE GENOMIC DNA]</scope>
    <source>
        <strain evidence="2 3">CGMCC 1.9161</strain>
    </source>
</reference>
<dbReference type="PRINTS" id="PR00368">
    <property type="entry name" value="FADPNR"/>
</dbReference>
<protein>
    <submittedName>
        <fullName evidence="2">Flavoprotein</fullName>
    </submittedName>
</protein>
<sequence length="462" mass="47569">MHAPSRSAELPIAILGAGPVGLAAAAHCAERGLPFLVLEAGPAVGANLREWGHVRLFSPWRYDVDAASRRLLEREGWVQPDPDSLPTGAEMADRYLAPLAEALAAHGRIVIDARVRAVTRAGLDKVKSARRAQTPFLIDVEHGDGRRSRHLARAVVDASGTWSTPNPLGGTGIAAIGESEAAGRIRYRIPDALGADRAVYAGARTLVVGAGHSAANAVIDLAGLVEQTGTGSITWAVRGARPIRAFGGGAGDELPARGALGARLQALVADGRVRLVTGFAAEEIREADAGGVLVADASGRTIGPFDRLVALTGQRPDLAPLRELRIDLDPWLECSRALAADIDPNVHACGSVTPHGHAALAHPEPGFYVVGAKSYGRAPTFLMMTGYEQVRSVVAALAGAEAEADRVELVLPKTGVCSTDLATGADACCAPAPEGARGCCGAPAAQDAPVPARVGARCGAAA</sequence>
<keyword evidence="1" id="KW-0560">Oxidoreductase</keyword>
<dbReference type="GO" id="GO:0050660">
    <property type="term" value="F:flavin adenine dinucleotide binding"/>
    <property type="evidence" value="ECO:0007669"/>
    <property type="project" value="TreeGrafter"/>
</dbReference>
<evidence type="ECO:0000313" key="3">
    <source>
        <dbReference type="Proteomes" id="UP000600449"/>
    </source>
</evidence>
<dbReference type="SUPFAM" id="SSF51905">
    <property type="entry name" value="FAD/NAD(P)-binding domain"/>
    <property type="match status" value="1"/>
</dbReference>
<dbReference type="InterPro" id="IPR036188">
    <property type="entry name" value="FAD/NAD-bd_sf"/>
</dbReference>
<evidence type="ECO:0000256" key="1">
    <source>
        <dbReference type="ARBA" id="ARBA00023002"/>
    </source>
</evidence>
<gene>
    <name evidence="2" type="ORF">GCM10011322_33420</name>
</gene>
<dbReference type="AlphaFoldDB" id="A0A917QCF0"/>
<name>A0A917QCF0_9HYPH</name>
<keyword evidence="3" id="KW-1185">Reference proteome</keyword>
<dbReference type="PANTHER" id="PTHR43539:SF78">
    <property type="entry name" value="FLAVIN-CONTAINING MONOOXYGENASE"/>
    <property type="match status" value="1"/>
</dbReference>
<dbReference type="RefSeq" id="WP_188914393.1">
    <property type="nucleotide sequence ID" value="NZ_BMMF01000010.1"/>
</dbReference>
<dbReference type="InterPro" id="IPR050982">
    <property type="entry name" value="Auxin_biosynth/cation_transpt"/>
</dbReference>
<dbReference type="Pfam" id="PF13738">
    <property type="entry name" value="Pyr_redox_3"/>
    <property type="match status" value="1"/>
</dbReference>
<proteinExistence type="predicted"/>
<dbReference type="PANTHER" id="PTHR43539">
    <property type="entry name" value="FLAVIN-BINDING MONOOXYGENASE-LIKE PROTEIN (AFU_ORTHOLOGUE AFUA_4G09220)"/>
    <property type="match status" value="1"/>
</dbReference>
<organism evidence="2 3">
    <name type="scientific">Salinarimonas ramus</name>
    <dbReference type="NCBI Taxonomy" id="690164"/>
    <lineage>
        <taxon>Bacteria</taxon>
        <taxon>Pseudomonadati</taxon>
        <taxon>Pseudomonadota</taxon>
        <taxon>Alphaproteobacteria</taxon>
        <taxon>Hyphomicrobiales</taxon>
        <taxon>Salinarimonadaceae</taxon>
        <taxon>Salinarimonas</taxon>
    </lineage>
</organism>
<comment type="caution">
    <text evidence="2">The sequence shown here is derived from an EMBL/GenBank/DDBJ whole genome shotgun (WGS) entry which is preliminary data.</text>
</comment>
<dbReference type="Gene3D" id="3.50.50.60">
    <property type="entry name" value="FAD/NAD(P)-binding domain"/>
    <property type="match status" value="1"/>
</dbReference>
<dbReference type="PRINTS" id="PR00411">
    <property type="entry name" value="PNDRDTASEI"/>
</dbReference>
<dbReference type="Proteomes" id="UP000600449">
    <property type="component" value="Unassembled WGS sequence"/>
</dbReference>
<accession>A0A917QCF0</accession>
<dbReference type="EMBL" id="BMMF01000010">
    <property type="protein sequence ID" value="GGK43651.1"/>
    <property type="molecule type" value="Genomic_DNA"/>
</dbReference>
<dbReference type="GO" id="GO:0004497">
    <property type="term" value="F:monooxygenase activity"/>
    <property type="evidence" value="ECO:0007669"/>
    <property type="project" value="TreeGrafter"/>
</dbReference>